<name>A0AA49BS52_9CAUD</name>
<proteinExistence type="predicted"/>
<dbReference type="KEGG" id="vg:77926901"/>
<dbReference type="EMBL" id="OL829978">
    <property type="protein sequence ID" value="UMO76333.1"/>
    <property type="molecule type" value="Genomic_DNA"/>
</dbReference>
<accession>A0AA49BS52</accession>
<keyword evidence="2" id="KW-1185">Reference proteome</keyword>
<protein>
    <submittedName>
        <fullName evidence="1">Uncharacterized protein</fullName>
    </submittedName>
</protein>
<organism evidence="1 2">
    <name type="scientific">Streptomyces phage Tomas</name>
    <dbReference type="NCBI Taxonomy" id="2914443"/>
    <lineage>
        <taxon>Viruses</taxon>
        <taxon>Duplodnaviria</taxon>
        <taxon>Heunggongvirae</taxon>
        <taxon>Uroviricota</taxon>
        <taxon>Caudoviricetes</taxon>
        <taxon>Stanwilliamsviridae</taxon>
        <taxon>Boydwoodruffvirinae</taxon>
        <taxon>Tomasvirus</taxon>
        <taxon>Tomasvirus tomas</taxon>
    </lineage>
</organism>
<sequence>MHEIDRWEGEGGIFPMYPSDRDTIMKLLTKAQIPFEEDMSGEEGTENDIMARGFGSDDERIYFDFDSNEDLVNIVVYYI</sequence>
<evidence type="ECO:0000313" key="2">
    <source>
        <dbReference type="Proteomes" id="UP001202581"/>
    </source>
</evidence>
<dbReference type="GeneID" id="77926901"/>
<dbReference type="Proteomes" id="UP001202581">
    <property type="component" value="Segment"/>
</dbReference>
<reference evidence="1" key="1">
    <citation type="submission" date="2021-12" db="EMBL/GenBank/DDBJ databases">
        <authorList>
            <person name="Khadka S."/>
            <person name="Uribe D.A."/>
            <person name="Klipsch I.N."/>
            <person name="Rene S.R."/>
            <person name="Jimenez M.L."/>
            <person name="Saini B.K."/>
            <person name="Zugasti M."/>
            <person name="Bullon R.M."/>
            <person name="Sharp C.D."/>
            <person name="Kapinga K.O."/>
            <person name="Warner C.P."/>
            <person name="Sarinana J."/>
            <person name="Jimenez A."/>
            <person name="Layton S.R."/>
            <person name="Nayek S."/>
            <person name="Hughes L.E."/>
            <person name="Garlena R.A."/>
            <person name="Russell D.A."/>
            <person name="Jacobs-Sera D."/>
            <person name="Hatfull G.F."/>
        </authorList>
    </citation>
    <scope>NUCLEOTIDE SEQUENCE</scope>
</reference>
<evidence type="ECO:0000313" key="1">
    <source>
        <dbReference type="EMBL" id="UMO76333.1"/>
    </source>
</evidence>
<dbReference type="RefSeq" id="YP_010651272.1">
    <property type="nucleotide sequence ID" value="NC_070781.1"/>
</dbReference>
<gene>
    <name evidence="1" type="primary">183</name>
    <name evidence="1" type="ORF">SEA_TOMAS_183</name>
</gene>